<dbReference type="Pfam" id="PF13516">
    <property type="entry name" value="LRR_6"/>
    <property type="match status" value="2"/>
</dbReference>
<dbReference type="PROSITE" id="PS50824">
    <property type="entry name" value="DAPIN"/>
    <property type="match status" value="1"/>
</dbReference>
<evidence type="ECO:0000256" key="3">
    <source>
        <dbReference type="SAM" id="MobiDB-lite"/>
    </source>
</evidence>
<feature type="domain" description="Pyrin" evidence="4">
    <location>
        <begin position="1"/>
        <end position="86"/>
    </location>
</feature>
<dbReference type="PANTHER" id="PTHR24106">
    <property type="entry name" value="NACHT, LRR AND CARD DOMAINS-CONTAINING"/>
    <property type="match status" value="1"/>
</dbReference>
<protein>
    <recommendedName>
        <fullName evidence="4">Pyrin domain-containing protein</fullName>
    </recommendedName>
</protein>
<dbReference type="InterPro" id="IPR032675">
    <property type="entry name" value="LRR_dom_sf"/>
</dbReference>
<sequence>MASVKDLLMDSLMGLLNADLELFQWHLEQDHECISVSEMENADRLKTVNKMVTCFGPEEAVKIMVGILRKMKQNNLAEQLENKHKQAQTKENMNTSVPVGADTEQISKKVLDEFSPKNFTSSQEDYKRFIPAMRCCRNALLCGCHLSAQSCESLSSALQFSNSVLRELDLSNNDLEDSGVKLLSEGLKSPNCQLEILRLSGCMVTEEGCGYVSLALSSNPSYLRELDLSYNHPGESGVKMLSEKLKDPNYALDKLNVDHGGESRITAGPKKYACFLTLDPKTAHTQLILSEDKRKYDNGENPGSTSTPESVQPAEVGVTSLQFWDQFLHVGDNNCAVI</sequence>
<dbReference type="EMBL" id="JAYMGO010000004">
    <property type="protein sequence ID" value="KAL1276753.1"/>
    <property type="molecule type" value="Genomic_DNA"/>
</dbReference>
<dbReference type="InterPro" id="IPR004020">
    <property type="entry name" value="DAPIN"/>
</dbReference>
<dbReference type="SMART" id="SM00368">
    <property type="entry name" value="LRR_RI"/>
    <property type="match status" value="3"/>
</dbReference>
<evidence type="ECO:0000256" key="1">
    <source>
        <dbReference type="ARBA" id="ARBA00022614"/>
    </source>
</evidence>
<dbReference type="Pfam" id="PF02758">
    <property type="entry name" value="PYRIN"/>
    <property type="match status" value="1"/>
</dbReference>
<dbReference type="InterPro" id="IPR051261">
    <property type="entry name" value="NLR"/>
</dbReference>
<comment type="caution">
    <text evidence="5">The sequence shown here is derived from an EMBL/GenBank/DDBJ whole genome shotgun (WGS) entry which is preliminary data.</text>
</comment>
<keyword evidence="6" id="KW-1185">Reference proteome</keyword>
<keyword evidence="2" id="KW-0677">Repeat</keyword>
<accession>A0ABR3NID4</accession>
<dbReference type="InterPro" id="IPR043136">
    <property type="entry name" value="B30.2/SPRY_sf"/>
</dbReference>
<dbReference type="InterPro" id="IPR011029">
    <property type="entry name" value="DEATH-like_dom_sf"/>
</dbReference>
<feature type="compositionally biased region" description="Polar residues" evidence="3">
    <location>
        <begin position="301"/>
        <end position="310"/>
    </location>
</feature>
<organism evidence="5 6">
    <name type="scientific">Cirrhinus molitorella</name>
    <name type="common">mud carp</name>
    <dbReference type="NCBI Taxonomy" id="172907"/>
    <lineage>
        <taxon>Eukaryota</taxon>
        <taxon>Metazoa</taxon>
        <taxon>Chordata</taxon>
        <taxon>Craniata</taxon>
        <taxon>Vertebrata</taxon>
        <taxon>Euteleostomi</taxon>
        <taxon>Actinopterygii</taxon>
        <taxon>Neopterygii</taxon>
        <taxon>Teleostei</taxon>
        <taxon>Ostariophysi</taxon>
        <taxon>Cypriniformes</taxon>
        <taxon>Cyprinidae</taxon>
        <taxon>Labeoninae</taxon>
        <taxon>Labeonini</taxon>
        <taxon>Cirrhinus</taxon>
    </lineage>
</organism>
<keyword evidence="1" id="KW-0433">Leucine-rich repeat</keyword>
<dbReference type="Gene3D" id="2.60.120.920">
    <property type="match status" value="1"/>
</dbReference>
<dbReference type="Gene3D" id="3.80.10.10">
    <property type="entry name" value="Ribonuclease Inhibitor"/>
    <property type="match status" value="1"/>
</dbReference>
<proteinExistence type="predicted"/>
<gene>
    <name evidence="5" type="ORF">QQF64_036376</name>
</gene>
<name>A0ABR3NID4_9TELE</name>
<feature type="region of interest" description="Disordered" evidence="3">
    <location>
        <begin position="291"/>
        <end position="312"/>
    </location>
</feature>
<evidence type="ECO:0000259" key="4">
    <source>
        <dbReference type="PROSITE" id="PS50824"/>
    </source>
</evidence>
<evidence type="ECO:0000313" key="6">
    <source>
        <dbReference type="Proteomes" id="UP001558613"/>
    </source>
</evidence>
<evidence type="ECO:0000256" key="2">
    <source>
        <dbReference type="ARBA" id="ARBA00022737"/>
    </source>
</evidence>
<dbReference type="InterPro" id="IPR001611">
    <property type="entry name" value="Leu-rich_rpt"/>
</dbReference>
<dbReference type="CDD" id="cd08321">
    <property type="entry name" value="Pyrin_ASC-like"/>
    <property type="match status" value="1"/>
</dbReference>
<reference evidence="5 6" key="1">
    <citation type="submission" date="2023-09" db="EMBL/GenBank/DDBJ databases">
        <authorList>
            <person name="Wang M."/>
        </authorList>
    </citation>
    <scope>NUCLEOTIDE SEQUENCE [LARGE SCALE GENOMIC DNA]</scope>
    <source>
        <strain evidence="5">GT-2023</strain>
        <tissue evidence="5">Liver</tissue>
    </source>
</reference>
<dbReference type="Proteomes" id="UP001558613">
    <property type="component" value="Unassembled WGS sequence"/>
</dbReference>
<dbReference type="SUPFAM" id="SSF52047">
    <property type="entry name" value="RNI-like"/>
    <property type="match status" value="1"/>
</dbReference>
<dbReference type="SUPFAM" id="SSF47986">
    <property type="entry name" value="DEATH domain"/>
    <property type="match status" value="1"/>
</dbReference>
<dbReference type="SMART" id="SM01289">
    <property type="entry name" value="PYRIN"/>
    <property type="match status" value="1"/>
</dbReference>
<evidence type="ECO:0000313" key="5">
    <source>
        <dbReference type="EMBL" id="KAL1276753.1"/>
    </source>
</evidence>
<dbReference type="Gene3D" id="1.10.533.10">
    <property type="entry name" value="Death Domain, Fas"/>
    <property type="match status" value="1"/>
</dbReference>